<gene>
    <name evidence="2" type="ORF">GZ26G2_16</name>
</gene>
<feature type="region of interest" description="Disordered" evidence="1">
    <location>
        <begin position="41"/>
        <end position="64"/>
    </location>
</feature>
<reference evidence="2" key="1">
    <citation type="journal article" date="2004" name="Science">
        <title>Reverse methanogenesis: testing the hypothesis with environmental genomics.</title>
        <authorList>
            <person name="Hallam S.J."/>
            <person name="Putnam N."/>
            <person name="Preston C.M."/>
            <person name="Detter J.C."/>
            <person name="Rokhsar D."/>
            <person name="Richardson P.M."/>
            <person name="DeLong E.F."/>
        </authorList>
    </citation>
    <scope>NUCLEOTIDE SEQUENCE</scope>
</reference>
<protein>
    <submittedName>
        <fullName evidence="2">Uncharacterized protein</fullName>
    </submittedName>
</protein>
<sequence length="64" mass="7246">MPWVDLSTLKIKPYFDPIDSKAIISGARTAPPRRYLFGQVQADRPDKGFSSVPNAQVKQQRQET</sequence>
<accession>Q64BT0</accession>
<feature type="compositionally biased region" description="Polar residues" evidence="1">
    <location>
        <begin position="51"/>
        <end position="64"/>
    </location>
</feature>
<organism evidence="2">
    <name type="scientific">Uncultured archaeon GZfos26G2</name>
    <dbReference type="NCBI Taxonomy" id="3386331"/>
    <lineage>
        <taxon>Archaea</taxon>
        <taxon>Methanobacteriati</taxon>
        <taxon>Methanobacteriota</taxon>
        <taxon>Stenosarchaea group</taxon>
        <taxon>Methanomicrobia</taxon>
        <taxon>Candidatus Methanophagales</taxon>
        <taxon>Candidatus Methanophagaceae</taxon>
        <taxon>Candidatus Methanophaga</taxon>
    </lineage>
</organism>
<dbReference type="AlphaFoldDB" id="Q64BT0"/>
<evidence type="ECO:0000313" key="2">
    <source>
        <dbReference type="EMBL" id="AAU83147.1"/>
    </source>
</evidence>
<name>Q64BT0_UNCAG</name>
<evidence type="ECO:0000256" key="1">
    <source>
        <dbReference type="SAM" id="MobiDB-lite"/>
    </source>
</evidence>
<dbReference type="EMBL" id="AY714843">
    <property type="protein sequence ID" value="AAU83147.1"/>
    <property type="molecule type" value="Genomic_DNA"/>
</dbReference>
<proteinExistence type="predicted"/>